<evidence type="ECO:0000313" key="3">
    <source>
        <dbReference type="EnsemblMetazoa" id="ISCW006135-PA"/>
    </source>
</evidence>
<dbReference type="EMBL" id="DS749127">
    <property type="protein sequence ID" value="EEC07909.1"/>
    <property type="molecule type" value="Genomic_DNA"/>
</dbReference>
<gene>
    <name evidence="2" type="ORF">IscW_ISCW006135</name>
</gene>
<dbReference type="EMBL" id="ABJB010239823">
    <property type="status" value="NOT_ANNOTATED_CDS"/>
    <property type="molecule type" value="Genomic_DNA"/>
</dbReference>
<evidence type="ECO:0000313" key="4">
    <source>
        <dbReference type="Proteomes" id="UP000001555"/>
    </source>
</evidence>
<accession>B7PMT7</accession>
<dbReference type="AlphaFoldDB" id="B7PMT7"/>
<organism>
    <name type="scientific">Ixodes scapularis</name>
    <name type="common">Black-legged tick</name>
    <name type="synonym">Deer tick</name>
    <dbReference type="NCBI Taxonomy" id="6945"/>
    <lineage>
        <taxon>Eukaryota</taxon>
        <taxon>Metazoa</taxon>
        <taxon>Ecdysozoa</taxon>
        <taxon>Arthropoda</taxon>
        <taxon>Chelicerata</taxon>
        <taxon>Arachnida</taxon>
        <taxon>Acari</taxon>
        <taxon>Parasitiformes</taxon>
        <taxon>Ixodida</taxon>
        <taxon>Ixodoidea</taxon>
        <taxon>Ixodidae</taxon>
        <taxon>Ixodinae</taxon>
        <taxon>Ixodes</taxon>
    </lineage>
</organism>
<sequence length="97" mass="10594">MAMSAGFPGRFVGDRRHASRPQSGIPGRDASSESRLTRDSRRKRYGAGPVCVYFVNPSLSFSLSSPVYGSVWRSGPEKSADLEPQGFASRLRFVAEP</sequence>
<reference evidence="3" key="2">
    <citation type="submission" date="2020-05" db="UniProtKB">
        <authorList>
            <consortium name="EnsemblMetazoa"/>
        </authorList>
    </citation>
    <scope>IDENTIFICATION</scope>
    <source>
        <strain evidence="3">wikel</strain>
    </source>
</reference>
<dbReference type="Proteomes" id="UP000001555">
    <property type="component" value="Unassembled WGS sequence"/>
</dbReference>
<dbReference type="InParanoid" id="B7PMT7"/>
<dbReference type="EnsemblMetazoa" id="ISCW006135-RA">
    <property type="protein sequence ID" value="ISCW006135-PA"/>
    <property type="gene ID" value="ISCW006135"/>
</dbReference>
<keyword evidence="4" id="KW-1185">Reference proteome</keyword>
<dbReference type="PaxDb" id="6945-B7PMT7"/>
<dbReference type="VEuPathDB" id="VectorBase:ISCW006135"/>
<proteinExistence type="predicted"/>
<dbReference type="HOGENOM" id="CLU_2348980_0_0_1"/>
<protein>
    <submittedName>
        <fullName evidence="2 3">Uncharacterized protein</fullName>
    </submittedName>
</protein>
<evidence type="ECO:0000313" key="2">
    <source>
        <dbReference type="EMBL" id="EEC07909.1"/>
    </source>
</evidence>
<feature type="compositionally biased region" description="Basic and acidic residues" evidence="1">
    <location>
        <begin position="30"/>
        <end position="39"/>
    </location>
</feature>
<name>B7PMT7_IXOSC</name>
<dbReference type="VEuPathDB" id="VectorBase:ISCI006135"/>
<feature type="region of interest" description="Disordered" evidence="1">
    <location>
        <begin position="1"/>
        <end position="41"/>
    </location>
</feature>
<evidence type="ECO:0000256" key="1">
    <source>
        <dbReference type="SAM" id="MobiDB-lite"/>
    </source>
</evidence>
<reference evidence="2 4" key="1">
    <citation type="submission" date="2008-03" db="EMBL/GenBank/DDBJ databases">
        <title>Annotation of Ixodes scapularis.</title>
        <authorList>
            <consortium name="Ixodes scapularis Genome Project Consortium"/>
            <person name="Caler E."/>
            <person name="Hannick L.I."/>
            <person name="Bidwell S."/>
            <person name="Joardar V."/>
            <person name="Thiagarajan M."/>
            <person name="Amedeo P."/>
            <person name="Galinsky K.J."/>
            <person name="Schobel S."/>
            <person name="Inman J."/>
            <person name="Hostetler J."/>
            <person name="Miller J."/>
            <person name="Hammond M."/>
            <person name="Megy K."/>
            <person name="Lawson D."/>
            <person name="Kodira C."/>
            <person name="Sutton G."/>
            <person name="Meyer J."/>
            <person name="Hill C.A."/>
            <person name="Birren B."/>
            <person name="Nene V."/>
            <person name="Collins F."/>
            <person name="Alarcon-Chaidez F."/>
            <person name="Wikel S."/>
            <person name="Strausberg R."/>
        </authorList>
    </citation>
    <scope>NUCLEOTIDE SEQUENCE [LARGE SCALE GENOMIC DNA]</scope>
    <source>
        <strain evidence="4">Wikel</strain>
        <strain evidence="2">Wikel colony</strain>
    </source>
</reference>